<feature type="compositionally biased region" description="Polar residues" evidence="2">
    <location>
        <begin position="1"/>
        <end position="11"/>
    </location>
</feature>
<name>A0A367ISE1_RHIST</name>
<protein>
    <submittedName>
        <fullName evidence="3">Uncharacterized protein</fullName>
    </submittedName>
</protein>
<dbReference type="Proteomes" id="UP000253551">
    <property type="component" value="Unassembled WGS sequence"/>
</dbReference>
<feature type="compositionally biased region" description="Polar residues" evidence="2">
    <location>
        <begin position="229"/>
        <end position="240"/>
    </location>
</feature>
<keyword evidence="4" id="KW-1185">Reference proteome</keyword>
<evidence type="ECO:0000256" key="1">
    <source>
        <dbReference type="ARBA" id="ARBA00022737"/>
    </source>
</evidence>
<dbReference type="STRING" id="4846.A0A367ISE1"/>
<feature type="non-terminal residue" evidence="3">
    <location>
        <position position="405"/>
    </location>
</feature>
<dbReference type="InterPro" id="IPR051726">
    <property type="entry name" value="Chitin_Synth_Reg"/>
</dbReference>
<dbReference type="EMBL" id="PJQM01005908">
    <property type="protein sequence ID" value="RCH80610.1"/>
    <property type="molecule type" value="Genomic_DNA"/>
</dbReference>
<feature type="region of interest" description="Disordered" evidence="2">
    <location>
        <begin position="128"/>
        <end position="186"/>
    </location>
</feature>
<dbReference type="Gene3D" id="1.25.40.10">
    <property type="entry name" value="Tetratricopeptide repeat domain"/>
    <property type="match status" value="1"/>
</dbReference>
<sequence>MEDATLNNTKQQQRDFSFKPLDSMDTFGSYKEEPILQNQVRQTLMLVEDDDVSSEEEEDLTTLEKSKSSSLDQTKINSIRKNRPLPKTQMPSPKLSAKEQLTQYYQEHNYKLMTPVEEVDEEDQLFNDISTSSDSDDEDEEAESIMHRLSGLSLDQAPSLTSGRTTPSFGEISPRPSIENGSSQRPSLEKLALCSNAPLLPSQQSNEEDSLLSDVQKLERLNKALMTPVLSSSPPANQLSPPHILEPPTPSSSSSSLASVSLTHDVKTYRRMASKTHDRHIQFTYATYLIQLVNSNDNKLDEDTRKRLQEEAEYWIERLAKSNYAGALYIKGQWHRDFKSSKFVGSQYKKVNHTKAFKCFQQAAKYGSTEAHYELAEYWMVRKEYKKSMSSYRFAASKNHVQSLY</sequence>
<dbReference type="SMART" id="SM00671">
    <property type="entry name" value="SEL1"/>
    <property type="match status" value="2"/>
</dbReference>
<evidence type="ECO:0000256" key="2">
    <source>
        <dbReference type="SAM" id="MobiDB-lite"/>
    </source>
</evidence>
<feature type="region of interest" description="Disordered" evidence="2">
    <location>
        <begin position="228"/>
        <end position="258"/>
    </location>
</feature>
<reference evidence="3 4" key="1">
    <citation type="journal article" date="2018" name="G3 (Bethesda)">
        <title>Phylogenetic and Phylogenomic Definition of Rhizopus Species.</title>
        <authorList>
            <person name="Gryganskyi A.P."/>
            <person name="Golan J."/>
            <person name="Dolatabadi S."/>
            <person name="Mondo S."/>
            <person name="Robb S."/>
            <person name="Idnurm A."/>
            <person name="Muszewska A."/>
            <person name="Steczkiewicz K."/>
            <person name="Masonjones S."/>
            <person name="Liao H.L."/>
            <person name="Gajdeczka M.T."/>
            <person name="Anike F."/>
            <person name="Vuek A."/>
            <person name="Anishchenko I.M."/>
            <person name="Voigt K."/>
            <person name="de Hoog G.S."/>
            <person name="Smith M.E."/>
            <person name="Heitman J."/>
            <person name="Vilgalys R."/>
            <person name="Stajich J.E."/>
        </authorList>
    </citation>
    <scope>NUCLEOTIDE SEQUENCE [LARGE SCALE GENOMIC DNA]</scope>
    <source>
        <strain evidence="3 4">LSU 92-RS-03</strain>
    </source>
</reference>
<feature type="region of interest" description="Disordered" evidence="2">
    <location>
        <begin position="1"/>
        <end position="30"/>
    </location>
</feature>
<gene>
    <name evidence="3" type="ORF">CU098_005516</name>
</gene>
<evidence type="ECO:0000313" key="3">
    <source>
        <dbReference type="EMBL" id="RCH80610.1"/>
    </source>
</evidence>
<keyword evidence="1" id="KW-0677">Repeat</keyword>
<comment type="caution">
    <text evidence="3">The sequence shown here is derived from an EMBL/GenBank/DDBJ whole genome shotgun (WGS) entry which is preliminary data.</text>
</comment>
<dbReference type="SUPFAM" id="SSF81901">
    <property type="entry name" value="HCP-like"/>
    <property type="match status" value="1"/>
</dbReference>
<accession>A0A367ISE1</accession>
<feature type="compositionally biased region" description="Polar residues" evidence="2">
    <location>
        <begin position="156"/>
        <end position="168"/>
    </location>
</feature>
<feature type="compositionally biased region" description="Acidic residues" evidence="2">
    <location>
        <begin position="48"/>
        <end position="61"/>
    </location>
</feature>
<dbReference type="InterPro" id="IPR006597">
    <property type="entry name" value="Sel1-like"/>
</dbReference>
<feature type="compositionally biased region" description="Acidic residues" evidence="2">
    <location>
        <begin position="134"/>
        <end position="143"/>
    </location>
</feature>
<evidence type="ECO:0000313" key="4">
    <source>
        <dbReference type="Proteomes" id="UP000253551"/>
    </source>
</evidence>
<dbReference type="InterPro" id="IPR011990">
    <property type="entry name" value="TPR-like_helical_dom_sf"/>
</dbReference>
<organism evidence="3 4">
    <name type="scientific">Rhizopus stolonifer</name>
    <name type="common">Rhizopus nigricans</name>
    <dbReference type="NCBI Taxonomy" id="4846"/>
    <lineage>
        <taxon>Eukaryota</taxon>
        <taxon>Fungi</taxon>
        <taxon>Fungi incertae sedis</taxon>
        <taxon>Mucoromycota</taxon>
        <taxon>Mucoromycotina</taxon>
        <taxon>Mucoromycetes</taxon>
        <taxon>Mucorales</taxon>
        <taxon>Mucorineae</taxon>
        <taxon>Rhizopodaceae</taxon>
        <taxon>Rhizopus</taxon>
    </lineage>
</organism>
<dbReference type="AlphaFoldDB" id="A0A367ISE1"/>
<dbReference type="PANTHER" id="PTHR46430">
    <property type="entry name" value="PROTEIN SKT5-RELATED"/>
    <property type="match status" value="1"/>
</dbReference>
<dbReference type="PANTHER" id="PTHR46430:SF1">
    <property type="entry name" value="CHITIN SYNTHASE REGULATOR SKT5-RELATED"/>
    <property type="match status" value="1"/>
</dbReference>
<feature type="region of interest" description="Disordered" evidence="2">
    <location>
        <begin position="48"/>
        <end position="99"/>
    </location>
</feature>
<proteinExistence type="predicted"/>
<dbReference type="OrthoDB" id="272077at2759"/>